<reference evidence="1" key="1">
    <citation type="submission" date="2018-07" db="EMBL/GenBank/DDBJ databases">
        <authorList>
            <person name="Quirk P.G."/>
            <person name="Krulwich T.A."/>
        </authorList>
    </citation>
    <scope>NUCLEOTIDE SEQUENCE</scope>
</reference>
<dbReference type="AlphaFoldDB" id="A0A386AYC1"/>
<name>A0A386AYC1_9CHLO</name>
<keyword evidence="1" id="KW-0934">Plastid</keyword>
<evidence type="ECO:0000313" key="1">
    <source>
        <dbReference type="EMBL" id="AYC64446.1"/>
    </source>
</evidence>
<dbReference type="EMBL" id="MH591096">
    <property type="protein sequence ID" value="AYC64446.1"/>
    <property type="molecule type" value="Genomic_DNA"/>
</dbReference>
<gene>
    <name evidence="1" type="primary">ycf47</name>
</gene>
<keyword evidence="1" id="KW-0150">Chloroplast</keyword>
<proteinExistence type="predicted"/>
<accession>A0A386AYC1</accession>
<sequence length="69" mass="8307">MFLPFRCSISVFIVLFVEPQTPKWSPLITRIRNLFLTYESAKIFIEKMTWIAIGVFYSIHAYDYVFYPF</sequence>
<reference evidence="1" key="2">
    <citation type="journal article" date="2019" name="Mol. Phylogenet. Evol.">
        <title>Reassessment of the classification of bryopsidales (chlorophyta) based on chloroplast phylogenomic analyses.</title>
        <authorList>
            <person name="Cremen M.C."/>
            <person name="Leliaert F."/>
            <person name="West J."/>
            <person name="Lam D.W."/>
            <person name="Shimada S."/>
            <person name="Lopez-Bautista J.M."/>
            <person name="Verbruggen H."/>
        </authorList>
    </citation>
    <scope>NUCLEOTIDE SEQUENCE</scope>
</reference>
<geneLocation type="chloroplast" evidence="1"/>
<protein>
    <submittedName>
        <fullName evidence="1">Uncharacterized protein</fullName>
    </submittedName>
</protein>
<organism evidence="1">
    <name type="scientific">Pseudochlorodesmis sp. HV01306b</name>
    <dbReference type="NCBI Taxonomy" id="2358489"/>
    <lineage>
        <taxon>Eukaryota</taxon>
        <taxon>Viridiplantae</taxon>
        <taxon>Chlorophyta</taxon>
        <taxon>core chlorophytes</taxon>
        <taxon>Ulvophyceae</taxon>
        <taxon>TCBD clade</taxon>
        <taxon>Bryopsidales</taxon>
        <taxon>Bryopsidineae</taxon>
        <taxon>Bryopsidaceae</taxon>
        <taxon>Pseudochlorodesmis</taxon>
    </lineage>
</organism>